<organism evidence="1 2">
    <name type="scientific">Sphaerotilus uruguayifluvii</name>
    <dbReference type="NCBI Taxonomy" id="2735897"/>
    <lineage>
        <taxon>Bacteria</taxon>
        <taxon>Pseudomonadati</taxon>
        <taxon>Pseudomonadota</taxon>
        <taxon>Betaproteobacteria</taxon>
        <taxon>Burkholderiales</taxon>
        <taxon>Sphaerotilaceae</taxon>
        <taxon>Sphaerotilus</taxon>
    </lineage>
</organism>
<evidence type="ECO:0000313" key="2">
    <source>
        <dbReference type="Proteomes" id="UP001516061"/>
    </source>
</evidence>
<evidence type="ECO:0008006" key="3">
    <source>
        <dbReference type="Google" id="ProtNLM"/>
    </source>
</evidence>
<gene>
    <name evidence="1" type="ORF">HNQ01_003860</name>
</gene>
<evidence type="ECO:0000313" key="1">
    <source>
        <dbReference type="EMBL" id="NRT58094.1"/>
    </source>
</evidence>
<name>A0ABX2G7U3_9BURK</name>
<dbReference type="EMBL" id="JABSNM010000023">
    <property type="protein sequence ID" value="NRT58094.1"/>
    <property type="molecule type" value="Genomic_DNA"/>
</dbReference>
<reference evidence="1 2" key="1">
    <citation type="submission" date="2020-05" db="EMBL/GenBank/DDBJ databases">
        <title>Genomic Encyclopedia of Type Strains, Phase IV (KMG-V): Genome sequencing to study the core and pangenomes of soil and plant-associated prokaryotes.</title>
        <authorList>
            <person name="Whitman W."/>
        </authorList>
    </citation>
    <scope>NUCLEOTIDE SEQUENCE [LARGE SCALE GENOMIC DNA]</scope>
    <source>
        <strain evidence="1 2">C29</strain>
    </source>
</reference>
<proteinExistence type="predicted"/>
<dbReference type="Proteomes" id="UP001516061">
    <property type="component" value="Unassembled WGS sequence"/>
</dbReference>
<protein>
    <recommendedName>
        <fullName evidence="3">Flagellar protein FlgN</fullName>
    </recommendedName>
</protein>
<sequence length="126" mass="14083">MMMSVRPTPSRDPALDALLDQLERELGQLEHILRLQDHERIEPQSRRLQPLLAQTMDSFGAAARLERISPDQKSRLKQLALQVRQQLGRLARTTAPLDQALATMLGDGARHGAADPAARIRRGYAT</sequence>
<keyword evidence="2" id="KW-1185">Reference proteome</keyword>
<comment type="caution">
    <text evidence="1">The sequence shown here is derived from an EMBL/GenBank/DDBJ whole genome shotgun (WGS) entry which is preliminary data.</text>
</comment>
<accession>A0ABX2G7U3</accession>